<dbReference type="InterPro" id="IPR036861">
    <property type="entry name" value="Endochitinase-like_sf"/>
</dbReference>
<dbReference type="Pfam" id="PF00187">
    <property type="entry name" value="Chitin_bind_1"/>
    <property type="match status" value="1"/>
</dbReference>
<dbReference type="InterPro" id="IPR050316">
    <property type="entry name" value="Tyrosinase/Hemocyanin"/>
</dbReference>
<feature type="disulfide bond" evidence="3">
    <location>
        <begin position="42"/>
        <end position="54"/>
    </location>
</feature>
<dbReference type="InterPro" id="IPR008922">
    <property type="entry name" value="Di-copper_centre_dom_sf"/>
</dbReference>
<accession>A0A3P3YJL1</accession>
<evidence type="ECO:0000256" key="1">
    <source>
        <dbReference type="ARBA" id="ARBA00022669"/>
    </source>
</evidence>
<keyword evidence="1 3" id="KW-0147">Chitin-binding</keyword>
<dbReference type="Pfam" id="PF00264">
    <property type="entry name" value="Tyrosinase"/>
    <property type="match status" value="2"/>
</dbReference>
<evidence type="ECO:0000256" key="2">
    <source>
        <dbReference type="ARBA" id="ARBA00022723"/>
    </source>
</evidence>
<keyword evidence="5" id="KW-0732">Signal</keyword>
<dbReference type="CDD" id="cd00035">
    <property type="entry name" value="ChtBD1"/>
    <property type="match status" value="1"/>
</dbReference>
<dbReference type="GO" id="GO:0046872">
    <property type="term" value="F:metal ion binding"/>
    <property type="evidence" value="ECO:0007669"/>
    <property type="project" value="UniProtKB-KW"/>
</dbReference>
<keyword evidence="7" id="KW-0496">Mitochondrion</keyword>
<dbReference type="SMART" id="SM00270">
    <property type="entry name" value="ChtBD1"/>
    <property type="match status" value="1"/>
</dbReference>
<dbReference type="PROSITE" id="PS00498">
    <property type="entry name" value="TYROSINASE_2"/>
    <property type="match status" value="1"/>
</dbReference>
<keyword evidence="3" id="KW-1015">Disulfide bond</keyword>
<keyword evidence="2" id="KW-0479">Metal-binding</keyword>
<dbReference type="InterPro" id="IPR001002">
    <property type="entry name" value="Chitin-bd_1"/>
</dbReference>
<evidence type="ECO:0000256" key="5">
    <source>
        <dbReference type="SAM" id="SignalP"/>
    </source>
</evidence>
<reference evidence="7 8" key="1">
    <citation type="submission" date="2018-03" db="EMBL/GenBank/DDBJ databases">
        <authorList>
            <person name="Fogelqvist J."/>
        </authorList>
    </citation>
    <scope>NUCLEOTIDE SEQUENCE [LARGE SCALE GENOMIC DNA]</scope>
</reference>
<dbReference type="SUPFAM" id="SSF48056">
    <property type="entry name" value="Di-copper centre-containing domain"/>
    <property type="match status" value="1"/>
</dbReference>
<dbReference type="PROSITE" id="PS50941">
    <property type="entry name" value="CHIT_BIND_I_2"/>
    <property type="match status" value="1"/>
</dbReference>
<dbReference type="AlphaFoldDB" id="A0A3P3YJL1"/>
<evidence type="ECO:0000259" key="6">
    <source>
        <dbReference type="PROSITE" id="PS50941"/>
    </source>
</evidence>
<dbReference type="InterPro" id="IPR002227">
    <property type="entry name" value="Tyrosinase_Cu-bd"/>
</dbReference>
<feature type="domain" description="Chitin-binding type-1" evidence="6">
    <location>
        <begin position="30"/>
        <end position="73"/>
    </location>
</feature>
<geneLocation type="mitochondrion" evidence="7"/>
<evidence type="ECO:0000313" key="8">
    <source>
        <dbReference type="Proteomes" id="UP000290189"/>
    </source>
</evidence>
<dbReference type="GO" id="GO:0016491">
    <property type="term" value="F:oxidoreductase activity"/>
    <property type="evidence" value="ECO:0007669"/>
    <property type="project" value="InterPro"/>
</dbReference>
<feature type="signal peptide" evidence="5">
    <location>
        <begin position="1"/>
        <end position="21"/>
    </location>
</feature>
<dbReference type="Gene3D" id="1.10.1280.10">
    <property type="entry name" value="Di-copper center containing domain from catechol oxidase"/>
    <property type="match status" value="1"/>
</dbReference>
<organism evidence="7 8">
    <name type="scientific">Plasmodiophora brassicae</name>
    <name type="common">Clubroot disease agent</name>
    <dbReference type="NCBI Taxonomy" id="37360"/>
    <lineage>
        <taxon>Eukaryota</taxon>
        <taxon>Sar</taxon>
        <taxon>Rhizaria</taxon>
        <taxon>Endomyxa</taxon>
        <taxon>Phytomyxea</taxon>
        <taxon>Plasmodiophorida</taxon>
        <taxon>Plasmodiophoridae</taxon>
        <taxon>Plasmodiophora</taxon>
    </lineage>
</organism>
<dbReference type="EMBL" id="OVEO01000014">
    <property type="protein sequence ID" value="SPR00386.1"/>
    <property type="molecule type" value="Genomic_DNA"/>
</dbReference>
<evidence type="ECO:0000256" key="3">
    <source>
        <dbReference type="PROSITE-ProRule" id="PRU00261"/>
    </source>
</evidence>
<gene>
    <name evidence="7" type="ORF">PLBR_LOCUS7601</name>
</gene>
<dbReference type="Gene3D" id="3.30.60.10">
    <property type="entry name" value="Endochitinase-like"/>
    <property type="match status" value="1"/>
</dbReference>
<comment type="caution">
    <text evidence="3">Lacks conserved residue(s) required for the propagation of feature annotation.</text>
</comment>
<dbReference type="SUPFAM" id="SSF57016">
    <property type="entry name" value="Plant lectins/antimicrobial peptides"/>
    <property type="match status" value="1"/>
</dbReference>
<sequence>MGLSRRCLVLLSICLAGAVTAQCPGRPRGDGRCGPEFGNSACSPGECCSQYGWCGTTPAHCRNDVCRGGSVTERPTRAPAAPERVDSPAVRPEGQEPASITTRLSVSRMTDAQWLAYREAMRRIMEGGTGSTYNQIAEDHGVPRFFCPHLTPAFLPWHRRYIARMEEALGMPIPYWDWMRDPFPSAFSAPTYVDASGTRRRNPLLGAPMNNGVMTTRRSSININRDSLAATVRLAMQEDDFDEFTEYLEFAHNSLHGAVGGSMGQVSLASYDPIFWSHHAFVDRVWWQWQQAHPRARYPSRATGSLRDSLGRFPGSSLIDDFSGWTRGRITDGRNAASSAVGNLRARPELFLFIRNLPTTDHAALITVTSFNVTLGTAYNFGMKDTGMKGQFVAPLLMTKRYLYLSGKERHSLQDIEAGTAVTGFDPDLQVPVELPGLNVTFQWKIV</sequence>
<feature type="disulfide bond" evidence="3">
    <location>
        <begin position="33"/>
        <end position="48"/>
    </location>
</feature>
<proteinExistence type="predicted"/>
<dbReference type="PANTHER" id="PTHR11474">
    <property type="entry name" value="TYROSINASE FAMILY MEMBER"/>
    <property type="match status" value="1"/>
</dbReference>
<name>A0A3P3YJL1_PLABS</name>
<dbReference type="GO" id="GO:0008061">
    <property type="term" value="F:chitin binding"/>
    <property type="evidence" value="ECO:0007669"/>
    <property type="project" value="UniProtKB-UniRule"/>
</dbReference>
<feature type="chain" id="PRO_5018039805" description="Chitin-binding type-1 domain-containing protein" evidence="5">
    <location>
        <begin position="22"/>
        <end position="447"/>
    </location>
</feature>
<evidence type="ECO:0000256" key="4">
    <source>
        <dbReference type="SAM" id="MobiDB-lite"/>
    </source>
</evidence>
<dbReference type="PRINTS" id="PR00092">
    <property type="entry name" value="TYROSINASE"/>
</dbReference>
<evidence type="ECO:0000313" key="7">
    <source>
        <dbReference type="EMBL" id="SPR00386.1"/>
    </source>
</evidence>
<protein>
    <recommendedName>
        <fullName evidence="6">Chitin-binding type-1 domain-containing protein</fullName>
    </recommendedName>
</protein>
<feature type="disulfide bond" evidence="3">
    <location>
        <begin position="47"/>
        <end position="61"/>
    </location>
</feature>
<feature type="region of interest" description="Disordered" evidence="4">
    <location>
        <begin position="70"/>
        <end position="99"/>
    </location>
</feature>
<dbReference type="Proteomes" id="UP000290189">
    <property type="component" value="Unassembled WGS sequence"/>
</dbReference>